<dbReference type="SUPFAM" id="SSF51998">
    <property type="entry name" value="PFL-like glycyl radical enzymes"/>
    <property type="match status" value="1"/>
</dbReference>
<dbReference type="GO" id="GO:0004748">
    <property type="term" value="F:ribonucleoside-diphosphate reductase activity, thioredoxin disulfide as acceptor"/>
    <property type="evidence" value="ECO:0007669"/>
    <property type="project" value="TreeGrafter"/>
</dbReference>
<organism evidence="1 2">
    <name type="scientific">Virgibacillus chiguensis</name>
    <dbReference type="NCBI Taxonomy" id="411959"/>
    <lineage>
        <taxon>Bacteria</taxon>
        <taxon>Bacillati</taxon>
        <taxon>Bacillota</taxon>
        <taxon>Bacilli</taxon>
        <taxon>Bacillales</taxon>
        <taxon>Bacillaceae</taxon>
        <taxon>Virgibacillus</taxon>
    </lineage>
</organism>
<dbReference type="Gene3D" id="3.20.70.20">
    <property type="match status" value="1"/>
</dbReference>
<dbReference type="NCBIfam" id="TIGR02487">
    <property type="entry name" value="NrdD"/>
    <property type="match status" value="1"/>
</dbReference>
<protein>
    <submittedName>
        <fullName evidence="1">Ribonucleoside-triphosphate reductase</fullName>
    </submittedName>
</protein>
<evidence type="ECO:0000313" key="1">
    <source>
        <dbReference type="EMBL" id="SHH26446.1"/>
    </source>
</evidence>
<dbReference type="GO" id="GO:0008998">
    <property type="term" value="F:ribonucleoside-triphosphate reductase (thioredoxin) activity"/>
    <property type="evidence" value="ECO:0007669"/>
    <property type="project" value="InterPro"/>
</dbReference>
<dbReference type="GO" id="GO:0031250">
    <property type="term" value="C:anaerobic ribonucleoside-triphosphate reductase complex"/>
    <property type="evidence" value="ECO:0007669"/>
    <property type="project" value="TreeGrafter"/>
</dbReference>
<dbReference type="NCBIfam" id="NF011292">
    <property type="entry name" value="PRK14704.1"/>
    <property type="match status" value="1"/>
</dbReference>
<sequence length="625" mass="70551">MIETKNTPKNIGEDLMLAFQDIVSSSNQDLIQENANVDGRSPCGQMNKFANESAKFYAKQQMLSEEANQAVAENYIHIHDLDYMPTGTATCCQVPLGKLLEKGFNTGHGHMRSPQTILSAMALAAIIFQSNQNQQHGGQSFPAFDYDLAPFVKRSYEKRLRKLKQYPLALSKQELEELAWSETDHECYQACEAFIHNLNSLHSRSGGQVPFTSINYGTDTSREGRMIVKNLLLATQAGLGKGETPIFPIQIFKMKKGVNFYKEDPNHDLYQLALKTTAKRLFPNFSFIDAPFNLHYYEPDNPYSEVAYMGCRTRIMANRHGKENSLGRGNLSFTSINLVKLALTTQSFEAFIQKLDEYADIVIRQLYDRYLFQARKLVKDFTFLHGQGVWEGSSQLGPEDRLEKVLKQGSLSVGFIGLAECLVALTGKHHGESDEAQSTGEEIVAFLRSKCDQACEQYDLNYSLIATPAEGLSGRFTKQDQKEFGRIPGVTDRDYYTNSFHIPVYYPICAMEKIKREAIYHPYTNAGHITYIEVDGDVSKNLKAMDTLVKTMAESGIGYGSVNHPVDRCKNCGYTGMIDNECPKCQITDEKQIDRIRRITGYLVGTMDKWNTAKASEEHDRVRHV</sequence>
<dbReference type="Proteomes" id="UP000184079">
    <property type="component" value="Unassembled WGS sequence"/>
</dbReference>
<dbReference type="PANTHER" id="PTHR21075">
    <property type="entry name" value="ANAEROBIC RIBONUCLEOSIDE-TRIPHOSPHATE REDUCTASE"/>
    <property type="match status" value="1"/>
</dbReference>
<reference evidence="2" key="1">
    <citation type="submission" date="2016-11" db="EMBL/GenBank/DDBJ databases">
        <authorList>
            <person name="Varghese N."/>
            <person name="Submissions S."/>
        </authorList>
    </citation>
    <scope>NUCLEOTIDE SEQUENCE [LARGE SCALE GENOMIC DNA]</scope>
    <source>
        <strain evidence="2">CGMCC 1.6496</strain>
    </source>
</reference>
<dbReference type="EMBL" id="FQXD01000005">
    <property type="protein sequence ID" value="SHH26446.1"/>
    <property type="molecule type" value="Genomic_DNA"/>
</dbReference>
<dbReference type="InterPro" id="IPR012833">
    <property type="entry name" value="NrdD"/>
</dbReference>
<evidence type="ECO:0000313" key="2">
    <source>
        <dbReference type="Proteomes" id="UP000184079"/>
    </source>
</evidence>
<dbReference type="GO" id="GO:0009265">
    <property type="term" value="P:2'-deoxyribonucleotide biosynthetic process"/>
    <property type="evidence" value="ECO:0007669"/>
    <property type="project" value="TreeGrafter"/>
</dbReference>
<dbReference type="CDD" id="cd01675">
    <property type="entry name" value="RNR_III"/>
    <property type="match status" value="1"/>
</dbReference>
<dbReference type="AlphaFoldDB" id="A0A1M5RJX6"/>
<dbReference type="Pfam" id="PF13597">
    <property type="entry name" value="NRDD"/>
    <property type="match status" value="1"/>
</dbReference>
<accession>A0A1M5RJX6</accession>
<keyword evidence="2" id="KW-1185">Reference proteome</keyword>
<proteinExistence type="predicted"/>
<gene>
    <name evidence="1" type="ORF">SAMN05421807_105184</name>
</gene>
<dbReference type="GO" id="GO:0006260">
    <property type="term" value="P:DNA replication"/>
    <property type="evidence" value="ECO:0007669"/>
    <property type="project" value="InterPro"/>
</dbReference>
<dbReference type="OrthoDB" id="9804622at2"/>
<dbReference type="RefSeq" id="WP_073007052.1">
    <property type="nucleotide sequence ID" value="NZ_FQXD01000005.1"/>
</dbReference>
<name>A0A1M5RJX6_9BACI</name>
<dbReference type="PANTHER" id="PTHR21075:SF0">
    <property type="entry name" value="ANAEROBIC RIBONUCLEOSIDE-TRIPHOSPHATE REDUCTASE"/>
    <property type="match status" value="1"/>
</dbReference>